<dbReference type="Proteomes" id="UP000306420">
    <property type="component" value="Unassembled WGS sequence"/>
</dbReference>
<dbReference type="RefSeq" id="WP_138405079.1">
    <property type="nucleotide sequence ID" value="NZ_CP144682.1"/>
</dbReference>
<sequence>MNRCEFNKHLGEADCKTRFKLYKSGKSKSFTNWLTSFTWR</sequence>
<gene>
    <name evidence="2" type="ORF">FEZ33_09140</name>
</gene>
<accession>A0A5R9DT87</accession>
<dbReference type="NCBIfam" id="TIGR03715">
    <property type="entry name" value="KxYKxGKxW"/>
    <property type="match status" value="1"/>
</dbReference>
<evidence type="ECO:0000313" key="2">
    <source>
        <dbReference type="EMBL" id="TLQ40151.1"/>
    </source>
</evidence>
<reference evidence="2 3" key="1">
    <citation type="submission" date="2019-05" db="EMBL/GenBank/DDBJ databases">
        <title>The metagenome of a microbial culture collection derived from dairy environment covers the genomic content of the human microbiome.</title>
        <authorList>
            <person name="Roder T."/>
            <person name="Wuthrich D."/>
            <person name="Sattari Z."/>
            <person name="Von Ah U."/>
            <person name="Bar C."/>
            <person name="Ronchi F."/>
            <person name="Macpherson A.J."/>
            <person name="Ganal-Vonarburg S.C."/>
            <person name="Bruggmann R."/>
            <person name="Vergeres G."/>
        </authorList>
    </citation>
    <scope>NUCLEOTIDE SEQUENCE [LARGE SCALE GENOMIC DNA]</scope>
    <source>
        <strain evidence="2 3">FAM 24227</strain>
    </source>
</reference>
<name>A0A5R9DT87_9LACT</name>
<keyword evidence="1" id="KW-0732">Signal</keyword>
<protein>
    <submittedName>
        <fullName evidence="2">Uncharacterized protein</fullName>
    </submittedName>
</protein>
<organism evidence="2 3">
    <name type="scientific">Ruoffia tabacinasalis</name>
    <dbReference type="NCBI Taxonomy" id="87458"/>
    <lineage>
        <taxon>Bacteria</taxon>
        <taxon>Bacillati</taxon>
        <taxon>Bacillota</taxon>
        <taxon>Bacilli</taxon>
        <taxon>Lactobacillales</taxon>
        <taxon>Aerococcaceae</taxon>
        <taxon>Ruoffia</taxon>
    </lineage>
</organism>
<proteinExistence type="predicted"/>
<evidence type="ECO:0000256" key="1">
    <source>
        <dbReference type="ARBA" id="ARBA00022729"/>
    </source>
</evidence>
<dbReference type="InterPro" id="IPR022263">
    <property type="entry name" value="KxYKxGKxW"/>
</dbReference>
<evidence type="ECO:0000313" key="3">
    <source>
        <dbReference type="Proteomes" id="UP000306420"/>
    </source>
</evidence>
<dbReference type="EMBL" id="VBSP01000036">
    <property type="protein sequence ID" value="TLQ40151.1"/>
    <property type="molecule type" value="Genomic_DNA"/>
</dbReference>
<dbReference type="AlphaFoldDB" id="A0A5R9DT87"/>
<comment type="caution">
    <text evidence="2">The sequence shown here is derived from an EMBL/GenBank/DDBJ whole genome shotgun (WGS) entry which is preliminary data.</text>
</comment>